<dbReference type="PANTHER" id="PTHR10242:SF2">
    <property type="entry name" value="N-GLYCOSYLASE_DNA LYASE"/>
    <property type="match status" value="1"/>
</dbReference>
<dbReference type="AlphaFoldDB" id="A0A644ZW22"/>
<dbReference type="InterPro" id="IPR052054">
    <property type="entry name" value="Oxidative_DNA_repair_enzyme"/>
</dbReference>
<evidence type="ECO:0000259" key="10">
    <source>
        <dbReference type="SMART" id="SM00478"/>
    </source>
</evidence>
<organism evidence="11">
    <name type="scientific">bioreactor metagenome</name>
    <dbReference type="NCBI Taxonomy" id="1076179"/>
    <lineage>
        <taxon>unclassified sequences</taxon>
        <taxon>metagenomes</taxon>
        <taxon>ecological metagenomes</taxon>
    </lineage>
</organism>
<evidence type="ECO:0000256" key="8">
    <source>
        <dbReference type="ARBA" id="ARBA00023295"/>
    </source>
</evidence>
<evidence type="ECO:0000256" key="1">
    <source>
        <dbReference type="ARBA" id="ARBA00010679"/>
    </source>
</evidence>
<keyword evidence="7" id="KW-0511">Multifunctional enzyme</keyword>
<keyword evidence="3" id="KW-0227">DNA damage</keyword>
<dbReference type="PANTHER" id="PTHR10242">
    <property type="entry name" value="8-OXOGUANINE DNA GLYCOSYLASE"/>
    <property type="match status" value="1"/>
</dbReference>
<evidence type="ECO:0000256" key="6">
    <source>
        <dbReference type="ARBA" id="ARBA00023239"/>
    </source>
</evidence>
<dbReference type="GO" id="GO:0003684">
    <property type="term" value="F:damaged DNA binding"/>
    <property type="evidence" value="ECO:0007669"/>
    <property type="project" value="InterPro"/>
</dbReference>
<evidence type="ECO:0000256" key="3">
    <source>
        <dbReference type="ARBA" id="ARBA00022763"/>
    </source>
</evidence>
<dbReference type="SMART" id="SM00478">
    <property type="entry name" value="ENDO3c"/>
    <property type="match status" value="1"/>
</dbReference>
<dbReference type="Gene3D" id="1.10.340.30">
    <property type="entry name" value="Hypothetical protein, domain 2"/>
    <property type="match status" value="1"/>
</dbReference>
<accession>A0A644ZW22</accession>
<gene>
    <name evidence="11" type="ORF">SDC9_91588</name>
</gene>
<dbReference type="Gene3D" id="3.30.310.260">
    <property type="match status" value="1"/>
</dbReference>
<comment type="caution">
    <text evidence="11">The sequence shown here is derived from an EMBL/GenBank/DDBJ whole genome shotgun (WGS) entry which is preliminary data.</text>
</comment>
<dbReference type="InterPro" id="IPR011257">
    <property type="entry name" value="DNA_glycosylase"/>
</dbReference>
<feature type="domain" description="HhH-GPD" evidence="10">
    <location>
        <begin position="100"/>
        <end position="245"/>
    </location>
</feature>
<dbReference type="EMBL" id="VSSQ01010663">
    <property type="protein sequence ID" value="MPM44906.1"/>
    <property type="molecule type" value="Genomic_DNA"/>
</dbReference>
<dbReference type="InterPro" id="IPR003265">
    <property type="entry name" value="HhH-GPD_domain"/>
</dbReference>
<keyword evidence="6" id="KW-0456">Lyase</keyword>
<comment type="catalytic activity">
    <reaction evidence="9">
        <text>2'-deoxyribonucleotide-(2'-deoxyribose 5'-phosphate)-2'-deoxyribonucleotide-DNA = a 3'-end 2'-deoxyribonucleotide-(2,3-dehydro-2,3-deoxyribose 5'-phosphate)-DNA + a 5'-end 5'-phospho-2'-deoxyribonucleoside-DNA + H(+)</text>
        <dbReference type="Rhea" id="RHEA:66592"/>
        <dbReference type="Rhea" id="RHEA-COMP:13180"/>
        <dbReference type="Rhea" id="RHEA-COMP:16897"/>
        <dbReference type="Rhea" id="RHEA-COMP:17067"/>
        <dbReference type="ChEBI" id="CHEBI:15378"/>
        <dbReference type="ChEBI" id="CHEBI:136412"/>
        <dbReference type="ChEBI" id="CHEBI:157695"/>
        <dbReference type="ChEBI" id="CHEBI:167181"/>
        <dbReference type="EC" id="4.2.99.18"/>
    </reaction>
</comment>
<dbReference type="Gene3D" id="1.10.1670.10">
    <property type="entry name" value="Helix-hairpin-Helix base-excision DNA repair enzymes (C-terminal)"/>
    <property type="match status" value="1"/>
</dbReference>
<keyword evidence="4" id="KW-0378">Hydrolase</keyword>
<evidence type="ECO:0000313" key="11">
    <source>
        <dbReference type="EMBL" id="MPM44906.1"/>
    </source>
</evidence>
<dbReference type="EC" id="4.2.99.18" evidence="2"/>
<dbReference type="SUPFAM" id="SSF48150">
    <property type="entry name" value="DNA-glycosylase"/>
    <property type="match status" value="1"/>
</dbReference>
<dbReference type="Pfam" id="PF07934">
    <property type="entry name" value="OGG_N"/>
    <property type="match status" value="1"/>
</dbReference>
<evidence type="ECO:0000256" key="5">
    <source>
        <dbReference type="ARBA" id="ARBA00023204"/>
    </source>
</evidence>
<dbReference type="GO" id="GO:0006284">
    <property type="term" value="P:base-excision repair"/>
    <property type="evidence" value="ECO:0007669"/>
    <property type="project" value="InterPro"/>
</dbReference>
<dbReference type="SUPFAM" id="SSF55945">
    <property type="entry name" value="TATA-box binding protein-like"/>
    <property type="match status" value="1"/>
</dbReference>
<reference evidence="11" key="1">
    <citation type="submission" date="2019-08" db="EMBL/GenBank/DDBJ databases">
        <authorList>
            <person name="Kucharzyk K."/>
            <person name="Murdoch R.W."/>
            <person name="Higgins S."/>
            <person name="Loffler F."/>
        </authorList>
    </citation>
    <scope>NUCLEOTIDE SEQUENCE</scope>
</reference>
<comment type="similarity">
    <text evidence="1">Belongs to the type-1 OGG1 family.</text>
</comment>
<dbReference type="InterPro" id="IPR023170">
    <property type="entry name" value="HhH_base_excis_C"/>
</dbReference>
<evidence type="ECO:0000256" key="2">
    <source>
        <dbReference type="ARBA" id="ARBA00012720"/>
    </source>
</evidence>
<proteinExistence type="inferred from homology"/>
<protein>
    <recommendedName>
        <fullName evidence="2">DNA-(apurinic or apyrimidinic site) lyase</fullName>
        <ecNumber evidence="2">4.2.99.18</ecNumber>
    </recommendedName>
</protein>
<dbReference type="CDD" id="cd00056">
    <property type="entry name" value="ENDO3c"/>
    <property type="match status" value="1"/>
</dbReference>
<name>A0A644ZW22_9ZZZZ</name>
<sequence length="251" mass="28528">MDINLEQTLFCGQTFAWTKTGSLYEAVLFGRCIRFEEQSFASVVADDPELAAYFDMGWEYEKAQSYLSSLDPYLASCISRYEGLHLLNQDPWEVLISFLLSQNNNIKRIRTMYRTLCQKFGSEVEPQMFAFPTPHQLQGATEAEFRALGMGFRSPYLVAALDQYPLLDEIPNCSTEEATNHLMTIKGVGPKVAACILIFAFHRMDAFPLDTWMLKVMKSRYPGKDASFFEPYAALAQQYLFHAERHGGGSV</sequence>
<dbReference type="GO" id="GO:0140078">
    <property type="term" value="F:class I DNA-(apurinic or apyrimidinic site) endonuclease activity"/>
    <property type="evidence" value="ECO:0007669"/>
    <property type="project" value="UniProtKB-EC"/>
</dbReference>
<evidence type="ECO:0000256" key="7">
    <source>
        <dbReference type="ARBA" id="ARBA00023268"/>
    </source>
</evidence>
<keyword evidence="8" id="KW-0326">Glycosidase</keyword>
<evidence type="ECO:0000256" key="4">
    <source>
        <dbReference type="ARBA" id="ARBA00022801"/>
    </source>
</evidence>
<dbReference type="GO" id="GO:0008534">
    <property type="term" value="F:oxidized purine nucleobase lesion DNA N-glycosylase activity"/>
    <property type="evidence" value="ECO:0007669"/>
    <property type="project" value="InterPro"/>
</dbReference>
<dbReference type="Pfam" id="PF00730">
    <property type="entry name" value="HhH-GPD"/>
    <property type="match status" value="1"/>
</dbReference>
<dbReference type="InterPro" id="IPR012904">
    <property type="entry name" value="OGG_N"/>
</dbReference>
<dbReference type="GO" id="GO:0006289">
    <property type="term" value="P:nucleotide-excision repair"/>
    <property type="evidence" value="ECO:0007669"/>
    <property type="project" value="InterPro"/>
</dbReference>
<keyword evidence="5" id="KW-0234">DNA repair</keyword>
<evidence type="ECO:0000256" key="9">
    <source>
        <dbReference type="ARBA" id="ARBA00044632"/>
    </source>
</evidence>